<sequence>MNVGTLLLIFCLVVSIFAIPRPPPDIVPPPEQTPQPPHPPDNGRGRRYFSDPSFEGDSRWPHIGTAANPIPIYRCTIDGTKLWCREEYDAVAATNYCCSDINGYNRALRELLSLYNNDRYGTALDTDDDTDETCFDVSTNCADMLTYCTIFNQQTFMRTNCAASCGFCGTTTVKTNVNTICVDNPTVQCRKMSHLCQDTNYFDFMSKECRVTCDKCKDPMDWNNKTSTPIPPTRTICRLITC</sequence>
<dbReference type="InterPro" id="IPR003582">
    <property type="entry name" value="ShKT_dom"/>
</dbReference>
<comment type="caution">
    <text evidence="1">Lacks conserved residue(s) required for the propagation of feature annotation.</text>
</comment>
<organism evidence="5 6">
    <name type="scientific">Parastrongyloides trichosuri</name>
    <name type="common">Possum-specific nematode worm</name>
    <dbReference type="NCBI Taxonomy" id="131310"/>
    <lineage>
        <taxon>Eukaryota</taxon>
        <taxon>Metazoa</taxon>
        <taxon>Ecdysozoa</taxon>
        <taxon>Nematoda</taxon>
        <taxon>Chromadorea</taxon>
        <taxon>Rhabditida</taxon>
        <taxon>Tylenchina</taxon>
        <taxon>Panagrolaimomorpha</taxon>
        <taxon>Strongyloidoidea</taxon>
        <taxon>Strongyloididae</taxon>
        <taxon>Parastrongyloides</taxon>
    </lineage>
</organism>
<dbReference type="WBParaSite" id="PTRK_0001029800.1">
    <property type="protein sequence ID" value="PTRK_0001029800.1"/>
    <property type="gene ID" value="PTRK_0001029800"/>
</dbReference>
<keyword evidence="1" id="KW-1015">Disulfide bond</keyword>
<evidence type="ECO:0000313" key="5">
    <source>
        <dbReference type="Proteomes" id="UP000038045"/>
    </source>
</evidence>
<dbReference type="SMART" id="SM00254">
    <property type="entry name" value="ShKT"/>
    <property type="match status" value="2"/>
</dbReference>
<name>A0A0N4ZP36_PARTI</name>
<dbReference type="Proteomes" id="UP000038045">
    <property type="component" value="Unplaced"/>
</dbReference>
<feature type="signal peptide" evidence="3">
    <location>
        <begin position="1"/>
        <end position="18"/>
    </location>
</feature>
<feature type="domain" description="ShKT" evidence="4">
    <location>
        <begin position="181"/>
        <end position="216"/>
    </location>
</feature>
<evidence type="ECO:0000259" key="4">
    <source>
        <dbReference type="PROSITE" id="PS51670"/>
    </source>
</evidence>
<feature type="disulfide bond" evidence="1">
    <location>
        <begin position="134"/>
        <end position="168"/>
    </location>
</feature>
<keyword evidence="5" id="KW-1185">Reference proteome</keyword>
<dbReference type="Pfam" id="PF01549">
    <property type="entry name" value="ShK"/>
    <property type="match status" value="2"/>
</dbReference>
<dbReference type="AlphaFoldDB" id="A0A0N4ZP36"/>
<evidence type="ECO:0000256" key="3">
    <source>
        <dbReference type="SAM" id="SignalP"/>
    </source>
</evidence>
<evidence type="ECO:0000313" key="6">
    <source>
        <dbReference type="WBParaSite" id="PTRK_0001029800.1"/>
    </source>
</evidence>
<keyword evidence="3" id="KW-0732">Signal</keyword>
<evidence type="ECO:0000256" key="2">
    <source>
        <dbReference type="SAM" id="MobiDB-lite"/>
    </source>
</evidence>
<dbReference type="PROSITE" id="PS51670">
    <property type="entry name" value="SHKT"/>
    <property type="match status" value="2"/>
</dbReference>
<proteinExistence type="predicted"/>
<protein>
    <submittedName>
        <fullName evidence="6">ShKT domain-containing protein</fullName>
    </submittedName>
</protein>
<dbReference type="Gene3D" id="1.10.10.1940">
    <property type="match status" value="2"/>
</dbReference>
<feature type="chain" id="PRO_5005892010" evidence="3">
    <location>
        <begin position="19"/>
        <end position="242"/>
    </location>
</feature>
<dbReference type="PANTHER" id="PTHR46219">
    <property type="entry name" value="PROTEIN CBG11138"/>
    <property type="match status" value="1"/>
</dbReference>
<feature type="domain" description="ShKT" evidence="4">
    <location>
        <begin position="134"/>
        <end position="168"/>
    </location>
</feature>
<dbReference type="PANTHER" id="PTHR46219:SF5">
    <property type="entry name" value="SHKT DOMAIN-CONTAINING PROTEIN"/>
    <property type="match status" value="1"/>
</dbReference>
<feature type="compositionally biased region" description="Pro residues" evidence="2">
    <location>
        <begin position="25"/>
        <end position="40"/>
    </location>
</feature>
<feature type="region of interest" description="Disordered" evidence="2">
    <location>
        <begin position="25"/>
        <end position="50"/>
    </location>
</feature>
<evidence type="ECO:0000256" key="1">
    <source>
        <dbReference type="PROSITE-ProRule" id="PRU01005"/>
    </source>
</evidence>
<accession>A0A0N4ZP36</accession>
<reference evidence="6" key="1">
    <citation type="submission" date="2017-02" db="UniProtKB">
        <authorList>
            <consortium name="WormBaseParasite"/>
        </authorList>
    </citation>
    <scope>IDENTIFICATION</scope>
</reference>